<name>A0A074JUW1_9RHOB</name>
<reference evidence="3 4" key="1">
    <citation type="journal article" date="2015" name="Antonie Van Leeuwenhoek">
        <title>Thioclava indica sp. nov., isolated from surface seawater of the Indian Ocean.</title>
        <authorList>
            <person name="Liu Y."/>
            <person name="Lai Q."/>
            <person name="Du J."/>
            <person name="Xu H."/>
            <person name="Jiang L."/>
            <person name="Shao Z."/>
        </authorList>
    </citation>
    <scope>NUCLEOTIDE SEQUENCE [LARGE SCALE GENOMIC DNA]</scope>
    <source>
        <strain evidence="3 4">DT23-4</strain>
    </source>
</reference>
<keyword evidence="4" id="KW-1185">Reference proteome</keyword>
<dbReference type="InterPro" id="IPR038157">
    <property type="entry name" value="FeoA_core_dom"/>
</dbReference>
<dbReference type="PANTHER" id="PTHR42954">
    <property type="entry name" value="FE(2+) TRANSPORT PROTEIN A"/>
    <property type="match status" value="1"/>
</dbReference>
<dbReference type="InterPro" id="IPR008988">
    <property type="entry name" value="Transcriptional_repressor_C"/>
</dbReference>
<dbReference type="GO" id="GO:0046914">
    <property type="term" value="F:transition metal ion binding"/>
    <property type="evidence" value="ECO:0007669"/>
    <property type="project" value="InterPro"/>
</dbReference>
<protein>
    <recommendedName>
        <fullName evidence="2">Ferrous iron transporter FeoA-like domain-containing protein</fullName>
    </recommendedName>
</protein>
<evidence type="ECO:0000256" key="1">
    <source>
        <dbReference type="ARBA" id="ARBA00023004"/>
    </source>
</evidence>
<dbReference type="EMBL" id="AUNB01000020">
    <property type="protein sequence ID" value="KEO60269.1"/>
    <property type="molecule type" value="Genomic_DNA"/>
</dbReference>
<comment type="caution">
    <text evidence="3">The sequence shown here is derived from an EMBL/GenBank/DDBJ whole genome shotgun (WGS) entry which is preliminary data.</text>
</comment>
<dbReference type="RefSeq" id="WP_240473570.1">
    <property type="nucleotide sequence ID" value="NZ_AUNB01000020.1"/>
</dbReference>
<gene>
    <name evidence="3" type="ORF">DT23_13640</name>
</gene>
<feature type="domain" description="Ferrous iron transporter FeoA-like" evidence="2">
    <location>
        <begin position="15"/>
        <end position="95"/>
    </location>
</feature>
<evidence type="ECO:0000313" key="4">
    <source>
        <dbReference type="Proteomes" id="UP000027471"/>
    </source>
</evidence>
<dbReference type="InterPro" id="IPR052713">
    <property type="entry name" value="FeoA"/>
</dbReference>
<keyword evidence="1" id="KW-0408">Iron</keyword>
<evidence type="ECO:0000313" key="3">
    <source>
        <dbReference type="EMBL" id="KEO60269.1"/>
    </source>
</evidence>
<proteinExistence type="predicted"/>
<dbReference type="Pfam" id="PF04023">
    <property type="entry name" value="FeoA"/>
    <property type="match status" value="1"/>
</dbReference>
<sequence>MMASPEKIEAAVSALPLGACRRGFRGTLVSVSPVATQGGFDPEELERRLLELGFIEGASVHILHEGPFGRDPIAVRVNDTTVALRRHEAMAILAE</sequence>
<dbReference type="eggNOG" id="COG1918">
    <property type="taxonomic scope" value="Bacteria"/>
</dbReference>
<accession>A0A074JUW1</accession>
<dbReference type="PANTHER" id="PTHR42954:SF2">
    <property type="entry name" value="FE(2+) TRANSPORT PROTEIN A"/>
    <property type="match status" value="1"/>
</dbReference>
<dbReference type="SUPFAM" id="SSF50037">
    <property type="entry name" value="C-terminal domain of transcriptional repressors"/>
    <property type="match status" value="1"/>
</dbReference>
<dbReference type="AlphaFoldDB" id="A0A074JUW1"/>
<dbReference type="SMART" id="SM00899">
    <property type="entry name" value="FeoA"/>
    <property type="match status" value="1"/>
</dbReference>
<organism evidence="3 4">
    <name type="scientific">Thioclava indica</name>
    <dbReference type="NCBI Taxonomy" id="1353528"/>
    <lineage>
        <taxon>Bacteria</taxon>
        <taxon>Pseudomonadati</taxon>
        <taxon>Pseudomonadota</taxon>
        <taxon>Alphaproteobacteria</taxon>
        <taxon>Rhodobacterales</taxon>
        <taxon>Paracoccaceae</taxon>
        <taxon>Thioclava</taxon>
    </lineage>
</organism>
<dbReference type="InterPro" id="IPR007167">
    <property type="entry name" value="Fe-transptr_FeoA-like"/>
</dbReference>
<dbReference type="Proteomes" id="UP000027471">
    <property type="component" value="Unassembled WGS sequence"/>
</dbReference>
<dbReference type="Gene3D" id="2.30.30.90">
    <property type="match status" value="1"/>
</dbReference>
<evidence type="ECO:0000259" key="2">
    <source>
        <dbReference type="SMART" id="SM00899"/>
    </source>
</evidence>
<dbReference type="STRING" id="1353528.DT23_13640"/>